<dbReference type="Ensembl" id="ENSMMST00000005968.1">
    <property type="protein sequence ID" value="ENSMMSP00000005487.1"/>
    <property type="gene ID" value="ENSMMSG00000004113.1"/>
</dbReference>
<sequence length="119" mass="14243">MHLVYPEVNPNPLLRSNFCSRLFLWWINPFFLFGHKWRLKEKEIHSVLPEDCSQHLGEELQGYWEQEVKRAEKDAQKPSLKKAIIKCYWKSYLLSAFLIIFEVKAFIYSALLSLYVGQY</sequence>
<evidence type="ECO:0008006" key="4">
    <source>
        <dbReference type="Google" id="ProtNLM"/>
    </source>
</evidence>
<dbReference type="AlphaFoldDB" id="A0A8C6D2J8"/>
<proteinExistence type="predicted"/>
<evidence type="ECO:0000256" key="1">
    <source>
        <dbReference type="SAM" id="Phobius"/>
    </source>
</evidence>
<dbReference type="Proteomes" id="UP000694544">
    <property type="component" value="Unplaced"/>
</dbReference>
<accession>A0A8C6D2J8</accession>
<keyword evidence="1" id="KW-0812">Transmembrane</keyword>
<reference evidence="2" key="1">
    <citation type="submission" date="2025-08" db="UniProtKB">
        <authorList>
            <consortium name="Ensembl"/>
        </authorList>
    </citation>
    <scope>IDENTIFICATION</scope>
</reference>
<keyword evidence="1" id="KW-0472">Membrane</keyword>
<evidence type="ECO:0000313" key="3">
    <source>
        <dbReference type="Proteomes" id="UP000694544"/>
    </source>
</evidence>
<keyword evidence="1" id="KW-1133">Transmembrane helix</keyword>
<evidence type="ECO:0000313" key="2">
    <source>
        <dbReference type="Ensembl" id="ENSMMSP00000005487.1"/>
    </source>
</evidence>
<keyword evidence="3" id="KW-1185">Reference proteome</keyword>
<feature type="transmembrane region" description="Helical" evidence="1">
    <location>
        <begin position="92"/>
        <end position="116"/>
    </location>
</feature>
<name>A0A8C6D2J8_MOSMO</name>
<protein>
    <recommendedName>
        <fullName evidence="4">Multidrug resistance-associated protein 4</fullName>
    </recommendedName>
</protein>
<organism evidence="2 3">
    <name type="scientific">Moschus moschiferus</name>
    <name type="common">Siberian musk deer</name>
    <name type="synonym">Moschus sibiricus</name>
    <dbReference type="NCBI Taxonomy" id="68415"/>
    <lineage>
        <taxon>Eukaryota</taxon>
        <taxon>Metazoa</taxon>
        <taxon>Chordata</taxon>
        <taxon>Craniata</taxon>
        <taxon>Vertebrata</taxon>
        <taxon>Euteleostomi</taxon>
        <taxon>Mammalia</taxon>
        <taxon>Eutheria</taxon>
        <taxon>Laurasiatheria</taxon>
        <taxon>Artiodactyla</taxon>
        <taxon>Ruminantia</taxon>
        <taxon>Pecora</taxon>
        <taxon>Moschidae</taxon>
        <taxon>Moschus</taxon>
    </lineage>
</organism>
<dbReference type="GeneTree" id="ENSGT00940000153931"/>
<reference evidence="2" key="2">
    <citation type="submission" date="2025-09" db="UniProtKB">
        <authorList>
            <consortium name="Ensembl"/>
        </authorList>
    </citation>
    <scope>IDENTIFICATION</scope>
</reference>